<reference evidence="2 3" key="1">
    <citation type="submission" date="2022-03" db="EMBL/GenBank/DDBJ databases">
        <title>Pseudonocardia alaer sp. nov., a novel actinomycete isolated from reed forest soil.</title>
        <authorList>
            <person name="Wang L."/>
        </authorList>
    </citation>
    <scope>NUCLEOTIDE SEQUENCE [LARGE SCALE GENOMIC DNA]</scope>
    <source>
        <strain evidence="2 3">Y-16303</strain>
    </source>
</reference>
<organism evidence="2 3">
    <name type="scientific">Pseudonocardia alaniniphila</name>
    <dbReference type="NCBI Taxonomy" id="75291"/>
    <lineage>
        <taxon>Bacteria</taxon>
        <taxon>Bacillati</taxon>
        <taxon>Actinomycetota</taxon>
        <taxon>Actinomycetes</taxon>
        <taxon>Pseudonocardiales</taxon>
        <taxon>Pseudonocardiaceae</taxon>
        <taxon>Pseudonocardia</taxon>
    </lineage>
</organism>
<dbReference type="InterPro" id="IPR019921">
    <property type="entry name" value="Lucif-like_OxRdtase_Rv2161c"/>
</dbReference>
<dbReference type="SUPFAM" id="SSF51679">
    <property type="entry name" value="Bacterial luciferase-like"/>
    <property type="match status" value="1"/>
</dbReference>
<feature type="domain" description="Luciferase-like" evidence="1">
    <location>
        <begin position="18"/>
        <end position="213"/>
    </location>
</feature>
<accession>A0ABS9TV05</accession>
<gene>
    <name evidence="2" type="ORF">MMF94_42190</name>
</gene>
<dbReference type="InterPro" id="IPR051260">
    <property type="entry name" value="Diverse_substr_monoxygenases"/>
</dbReference>
<comment type="caution">
    <text evidence="2">The sequence shown here is derived from an EMBL/GenBank/DDBJ whole genome shotgun (WGS) entry which is preliminary data.</text>
</comment>
<protein>
    <submittedName>
        <fullName evidence="2">TIGR03619 family F420-dependent LLM class oxidoreductase</fullName>
        <ecNumber evidence="2">1.-.-.-</ecNumber>
    </submittedName>
</protein>
<evidence type="ECO:0000259" key="1">
    <source>
        <dbReference type="Pfam" id="PF00296"/>
    </source>
</evidence>
<dbReference type="GO" id="GO:0016491">
    <property type="term" value="F:oxidoreductase activity"/>
    <property type="evidence" value="ECO:0007669"/>
    <property type="project" value="UniProtKB-KW"/>
</dbReference>
<dbReference type="PANTHER" id="PTHR30011:SF32">
    <property type="entry name" value="CONSERVED PROTEIN"/>
    <property type="match status" value="1"/>
</dbReference>
<dbReference type="RefSeq" id="WP_241043131.1">
    <property type="nucleotide sequence ID" value="NZ_BAAAJF010000046.1"/>
</dbReference>
<dbReference type="EMBL" id="JAKXMK010000065">
    <property type="protein sequence ID" value="MCH6172327.1"/>
    <property type="molecule type" value="Genomic_DNA"/>
</dbReference>
<dbReference type="PANTHER" id="PTHR30011">
    <property type="entry name" value="ALKANESULFONATE MONOOXYGENASE-RELATED"/>
    <property type="match status" value="1"/>
</dbReference>
<dbReference type="EC" id="1.-.-.-" evidence="2"/>
<dbReference type="Pfam" id="PF00296">
    <property type="entry name" value="Bac_luciferase"/>
    <property type="match status" value="1"/>
</dbReference>
<evidence type="ECO:0000313" key="2">
    <source>
        <dbReference type="EMBL" id="MCH6172327.1"/>
    </source>
</evidence>
<evidence type="ECO:0000313" key="3">
    <source>
        <dbReference type="Proteomes" id="UP001299970"/>
    </source>
</evidence>
<dbReference type="NCBIfam" id="TIGR03619">
    <property type="entry name" value="F420_Rv2161c"/>
    <property type="match status" value="1"/>
</dbReference>
<keyword evidence="3" id="KW-1185">Reference proteome</keyword>
<name>A0ABS9TV05_9PSEU</name>
<dbReference type="InterPro" id="IPR011251">
    <property type="entry name" value="Luciferase-like_dom"/>
</dbReference>
<dbReference type="Proteomes" id="UP001299970">
    <property type="component" value="Unassembled WGS sequence"/>
</dbReference>
<dbReference type="InterPro" id="IPR036661">
    <property type="entry name" value="Luciferase-like_sf"/>
</dbReference>
<proteinExistence type="predicted"/>
<sequence>MKFGVACMITDESISPTALATAVEERSFDSMFVGDHSHIPTSRESPFPFGGDLPREFHREFDAFAALSAAAVVTTSLTIGTGVVLPAQRDVFYTAKQVATVDHLCGGRFVFGVGTGWITEQMRNHGIDPCTCGARLDEHLRALDAIWTRDEAEFHGTYLDFDPVFSWPKPVQAHVPVYVGGESAAAVRRAAALGDAWMPNSVLDPARVEAQFALRDRYAPGTPLVAYAVTPDNLPVIEEYARQGADQIVLHLPTLPADQAITVLDAMVTTAQQYRS</sequence>
<keyword evidence="2" id="KW-0560">Oxidoreductase</keyword>
<dbReference type="Gene3D" id="3.20.20.30">
    <property type="entry name" value="Luciferase-like domain"/>
    <property type="match status" value="1"/>
</dbReference>